<reference evidence="1 2" key="1">
    <citation type="submission" date="2016-02" db="EMBL/GenBank/DDBJ databases">
        <title>Band-tailed pigeon sequencing and assembly.</title>
        <authorList>
            <person name="Soares A.E."/>
            <person name="Novak B.J."/>
            <person name="Rice E.S."/>
            <person name="O'Connell B."/>
            <person name="Chang D."/>
            <person name="Weber S."/>
            <person name="Shapiro B."/>
        </authorList>
    </citation>
    <scope>NUCLEOTIDE SEQUENCE [LARGE SCALE GENOMIC DNA]</scope>
    <source>
        <strain evidence="1">BTP2013</strain>
        <tissue evidence="1">Blood</tissue>
    </source>
</reference>
<keyword evidence="2" id="KW-1185">Reference proteome</keyword>
<name>A0A1V4KLR4_PATFA</name>
<proteinExistence type="predicted"/>
<organism evidence="1 2">
    <name type="scientific">Patagioenas fasciata monilis</name>
    <dbReference type="NCBI Taxonomy" id="372326"/>
    <lineage>
        <taxon>Eukaryota</taxon>
        <taxon>Metazoa</taxon>
        <taxon>Chordata</taxon>
        <taxon>Craniata</taxon>
        <taxon>Vertebrata</taxon>
        <taxon>Euteleostomi</taxon>
        <taxon>Archelosauria</taxon>
        <taxon>Archosauria</taxon>
        <taxon>Dinosauria</taxon>
        <taxon>Saurischia</taxon>
        <taxon>Theropoda</taxon>
        <taxon>Coelurosauria</taxon>
        <taxon>Aves</taxon>
        <taxon>Neognathae</taxon>
        <taxon>Neoaves</taxon>
        <taxon>Columbimorphae</taxon>
        <taxon>Columbiformes</taxon>
        <taxon>Columbidae</taxon>
        <taxon>Patagioenas</taxon>
    </lineage>
</organism>
<sequence length="126" mass="14110">MPNKDILVVTGTSSDPRKKIMGLNKSTKGRIWEKNISSGCGGWRREADRSESETGNCCGQCREKRIVKVPLGQSVLFIGIENIATSLVFRLETHKENNLCRREIRRTGSLKGFPSLCVEEKDLVSE</sequence>
<dbReference type="Proteomes" id="UP000190648">
    <property type="component" value="Unassembled WGS sequence"/>
</dbReference>
<comment type="caution">
    <text evidence="1">The sequence shown here is derived from an EMBL/GenBank/DDBJ whole genome shotgun (WGS) entry which is preliminary data.</text>
</comment>
<gene>
    <name evidence="1" type="ORF">AV530_011779</name>
</gene>
<dbReference type="AlphaFoldDB" id="A0A1V4KLR4"/>
<evidence type="ECO:0000313" key="1">
    <source>
        <dbReference type="EMBL" id="OPJ85349.1"/>
    </source>
</evidence>
<accession>A0A1V4KLR4</accession>
<dbReference type="EMBL" id="LSYS01002888">
    <property type="protein sequence ID" value="OPJ85349.1"/>
    <property type="molecule type" value="Genomic_DNA"/>
</dbReference>
<evidence type="ECO:0000313" key="2">
    <source>
        <dbReference type="Proteomes" id="UP000190648"/>
    </source>
</evidence>
<protein>
    <submittedName>
        <fullName evidence="1">Uncharacterized protein</fullName>
    </submittedName>
</protein>